<dbReference type="InterPro" id="IPR004140">
    <property type="entry name" value="Exo70"/>
</dbReference>
<comment type="similarity">
    <text evidence="1 3">Belongs to the EXO70 family.</text>
</comment>
<sequence length="156" mass="17552">MHKMEWNVLETRIKKWLHAVRIAIKTLFHGERILCDVVFSSSPKTAESCFAEISRDAAVNLFVFADNFGRSKKILSADKIFRALDMYEAISELWPEVEAVFSHESLSPVKSQAMAALVKLGEAVRLMLTQFEVAIQKDTVISAWPSKKTTGATSFD</sequence>
<name>A0ABD3CB24_9LAMI</name>
<evidence type="ECO:0000256" key="2">
    <source>
        <dbReference type="ARBA" id="ARBA00022448"/>
    </source>
</evidence>
<dbReference type="InterPro" id="IPR016159">
    <property type="entry name" value="Cullin_repeat-like_dom_sf"/>
</dbReference>
<reference evidence="6" key="1">
    <citation type="journal article" date="2024" name="IScience">
        <title>Strigolactones Initiate the Formation of Haustorium-like Structures in Castilleja.</title>
        <authorList>
            <person name="Buerger M."/>
            <person name="Peterson D."/>
            <person name="Chory J."/>
        </authorList>
    </citation>
    <scope>NUCLEOTIDE SEQUENCE [LARGE SCALE GENOMIC DNA]</scope>
</reference>
<organism evidence="5 6">
    <name type="scientific">Castilleja foliolosa</name>
    <dbReference type="NCBI Taxonomy" id="1961234"/>
    <lineage>
        <taxon>Eukaryota</taxon>
        <taxon>Viridiplantae</taxon>
        <taxon>Streptophyta</taxon>
        <taxon>Embryophyta</taxon>
        <taxon>Tracheophyta</taxon>
        <taxon>Spermatophyta</taxon>
        <taxon>Magnoliopsida</taxon>
        <taxon>eudicotyledons</taxon>
        <taxon>Gunneridae</taxon>
        <taxon>Pentapetalae</taxon>
        <taxon>asterids</taxon>
        <taxon>lamiids</taxon>
        <taxon>Lamiales</taxon>
        <taxon>Orobanchaceae</taxon>
        <taxon>Pedicularideae</taxon>
        <taxon>Castillejinae</taxon>
        <taxon>Castilleja</taxon>
    </lineage>
</organism>
<comment type="caution">
    <text evidence="5">The sequence shown here is derived from an EMBL/GenBank/DDBJ whole genome shotgun (WGS) entry which is preliminary data.</text>
</comment>
<evidence type="ECO:0000256" key="3">
    <source>
        <dbReference type="RuleBase" id="RU365026"/>
    </source>
</evidence>
<dbReference type="SUPFAM" id="SSF74788">
    <property type="entry name" value="Cullin repeat-like"/>
    <property type="match status" value="1"/>
</dbReference>
<dbReference type="Gene3D" id="1.20.1280.170">
    <property type="entry name" value="Exocyst complex component Exo70"/>
    <property type="match status" value="1"/>
</dbReference>
<dbReference type="AlphaFoldDB" id="A0ABD3CB24"/>
<keyword evidence="2 3" id="KW-0813">Transport</keyword>
<keyword evidence="3" id="KW-0653">Protein transport</keyword>
<accession>A0ABD3CB24</accession>
<dbReference type="Pfam" id="PF03081">
    <property type="entry name" value="Exo70_C"/>
    <property type="match status" value="1"/>
</dbReference>
<dbReference type="InterPro" id="IPR046364">
    <property type="entry name" value="Exo70_C"/>
</dbReference>
<dbReference type="GO" id="GO:0015031">
    <property type="term" value="P:protein transport"/>
    <property type="evidence" value="ECO:0007669"/>
    <property type="project" value="UniProtKB-KW"/>
</dbReference>
<keyword evidence="3" id="KW-0268">Exocytosis</keyword>
<feature type="domain" description="Exocyst complex subunit Exo70 C-terminal" evidence="4">
    <location>
        <begin position="14"/>
        <end position="147"/>
    </location>
</feature>
<dbReference type="GO" id="GO:0006887">
    <property type="term" value="P:exocytosis"/>
    <property type="evidence" value="ECO:0007669"/>
    <property type="project" value="UniProtKB-KW"/>
</dbReference>
<dbReference type="PANTHER" id="PTHR12542">
    <property type="entry name" value="EXOCYST COMPLEX PROTEIN EXO70"/>
    <property type="match status" value="1"/>
</dbReference>
<gene>
    <name evidence="5" type="ORF">CASFOL_030436</name>
</gene>
<keyword evidence="6" id="KW-1185">Reference proteome</keyword>
<evidence type="ECO:0000259" key="4">
    <source>
        <dbReference type="Pfam" id="PF03081"/>
    </source>
</evidence>
<evidence type="ECO:0000313" key="5">
    <source>
        <dbReference type="EMBL" id="KAL3625907.1"/>
    </source>
</evidence>
<protein>
    <recommendedName>
        <fullName evidence="3">Exocyst subunit Exo70 family protein</fullName>
    </recommendedName>
</protein>
<evidence type="ECO:0000256" key="1">
    <source>
        <dbReference type="ARBA" id="ARBA00006756"/>
    </source>
</evidence>
<dbReference type="PANTHER" id="PTHR12542:SF17">
    <property type="entry name" value="EXOCYST SUBUNIT EXO70 FAMILY PROTEIN"/>
    <property type="match status" value="1"/>
</dbReference>
<evidence type="ECO:0000313" key="6">
    <source>
        <dbReference type="Proteomes" id="UP001632038"/>
    </source>
</evidence>
<proteinExistence type="inferred from homology"/>
<dbReference type="Proteomes" id="UP001632038">
    <property type="component" value="Unassembled WGS sequence"/>
</dbReference>
<dbReference type="EMBL" id="JAVIJP010000048">
    <property type="protein sequence ID" value="KAL3625907.1"/>
    <property type="molecule type" value="Genomic_DNA"/>
</dbReference>
<comment type="function">
    <text evidence="3">Component of the exocyst complex.</text>
</comment>